<keyword evidence="1" id="KW-0808">Transferase</keyword>
<dbReference type="Pfam" id="PF00454">
    <property type="entry name" value="PI3_PI4_kinase"/>
    <property type="match status" value="1"/>
</dbReference>
<dbReference type="PANTHER" id="PTHR10048">
    <property type="entry name" value="PHOSPHATIDYLINOSITOL KINASE"/>
    <property type="match status" value="1"/>
</dbReference>
<dbReference type="Proteomes" id="UP000692954">
    <property type="component" value="Unassembled WGS sequence"/>
</dbReference>
<dbReference type="GO" id="GO:0016020">
    <property type="term" value="C:membrane"/>
    <property type="evidence" value="ECO:0007669"/>
    <property type="project" value="TreeGrafter"/>
</dbReference>
<evidence type="ECO:0000259" key="3">
    <source>
        <dbReference type="PROSITE" id="PS50290"/>
    </source>
</evidence>
<dbReference type="GO" id="GO:0005737">
    <property type="term" value="C:cytoplasm"/>
    <property type="evidence" value="ECO:0007669"/>
    <property type="project" value="TreeGrafter"/>
</dbReference>
<evidence type="ECO:0000256" key="2">
    <source>
        <dbReference type="ARBA" id="ARBA00022777"/>
    </source>
</evidence>
<dbReference type="PROSITE" id="PS50290">
    <property type="entry name" value="PI3_4_KINASE_3"/>
    <property type="match status" value="1"/>
</dbReference>
<evidence type="ECO:0000256" key="1">
    <source>
        <dbReference type="ARBA" id="ARBA00022679"/>
    </source>
</evidence>
<reference evidence="4" key="1">
    <citation type="submission" date="2021-01" db="EMBL/GenBank/DDBJ databases">
        <authorList>
            <consortium name="Genoscope - CEA"/>
            <person name="William W."/>
        </authorList>
    </citation>
    <scope>NUCLEOTIDE SEQUENCE</scope>
</reference>
<dbReference type="GO" id="GO:0046854">
    <property type="term" value="P:phosphatidylinositol phosphate biosynthetic process"/>
    <property type="evidence" value="ECO:0007669"/>
    <property type="project" value="InterPro"/>
</dbReference>
<dbReference type="PANTHER" id="PTHR10048:SF22">
    <property type="entry name" value="PHOSPHATIDYLINOSITOL 4-KINASE BETA"/>
    <property type="match status" value="1"/>
</dbReference>
<evidence type="ECO:0000313" key="4">
    <source>
        <dbReference type="EMBL" id="CAD8063920.1"/>
    </source>
</evidence>
<name>A0A8S1L715_9CILI</name>
<dbReference type="GO" id="GO:0004430">
    <property type="term" value="F:1-phosphatidylinositol 4-kinase activity"/>
    <property type="evidence" value="ECO:0007669"/>
    <property type="project" value="TreeGrafter"/>
</dbReference>
<dbReference type="CDD" id="cd00893">
    <property type="entry name" value="PI4Kc_III"/>
    <property type="match status" value="1"/>
</dbReference>
<dbReference type="PROSITE" id="PS51257">
    <property type="entry name" value="PROKAR_LIPOPROTEIN"/>
    <property type="match status" value="1"/>
</dbReference>
<dbReference type="InterPro" id="IPR018936">
    <property type="entry name" value="PI3/4_kinase_CS"/>
</dbReference>
<organism evidence="4 5">
    <name type="scientific">Paramecium sonneborni</name>
    <dbReference type="NCBI Taxonomy" id="65129"/>
    <lineage>
        <taxon>Eukaryota</taxon>
        <taxon>Sar</taxon>
        <taxon>Alveolata</taxon>
        <taxon>Ciliophora</taxon>
        <taxon>Intramacronucleata</taxon>
        <taxon>Oligohymenophorea</taxon>
        <taxon>Peniculida</taxon>
        <taxon>Parameciidae</taxon>
        <taxon>Paramecium</taxon>
    </lineage>
</organism>
<dbReference type="SMART" id="SM00146">
    <property type="entry name" value="PI3Kc"/>
    <property type="match status" value="1"/>
</dbReference>
<sequence>MSKFKDQATSSQIGCGCFGSSKQKNMYIFTFVFRIKFSHIQVDDEIVSAQIILEMIYRGQNAGQVLSRCRLNPNLVLLQFRNDLEYFIPQLINQILLKQLEYLLKFIIKAAEVDFFFAHTFFFAWRSIINDAFPENENYLRLFLSTLDRIYKKTLLIAAYFENYQFNDGIEQQVSKGMPIVQQVSKLPDRIQEYGTLFYSNHVFNDTLNLTNYESNFREAKSSGFCSTIDFWDDIIYISQNLHLANPKIISLKADIQKINRNLPAAVYIPFQGVRNYVVLNIVVDECRVFETKCTSPFYLCLEIYRPEEEAELIPNPQRNSLMSMAKTVGKMDNKNYSENNETQDCTRNRPTYLCKIIEVEVDAEESREDFSQFSNILKDNEFTQSYYQDLNNLVSIYNNTDNAKKLNKMSKKELTDTIYGCDNSDKIRCNSPFRNFKTWKLVHLIVKSGDDLRQEQFAMQLISTFDQIFNIEQLKLQLTTYEVISLGPGYDLIEVVKDALSIDSIKKKLNDILQIKSLSQYFKLNSSQAMLSNFLNSLVAYSLVCYFLQIKDRNNGNILLHRDGYIIHIDFGFLLSSDPKGNIEKEVPFKMTEEYVDILGGFESNLFMRFRKMFFEGFKAIRKHKDKIILLVKMMENSNLNCFKDKTITDLEQRFLQDDLSDTQLYVQCQKLIDLSRTKWRANWNHVLIQINFQIFIIYIQIIIHRQSKQKLCLNLLILIQQFINKKNGKIIFVNLFIVLLFFEQVLQLSSNGSFSMHKLNRRNNVLFENACVPAQSTNLGCSSQLNKNACLNQLRNIDGNEAKCYFGTRCVEAQEHYLQNLGCSPLFNRNSCVNVKGKTCYWDGDQCKELMTQQREAGNCKSAYNAPVTPKACALIVGIKCKSGLFENDYQCLDIQDTELNILTCKTEGLNQETCLQIVGQKCIFRDNQCDISSDINSCDDLINKDSCLSIVSIDITCVWRQNRCQILEIDNLKICEDYVNVSPSVCTIQDGYCQFKDGSCFVPLLHNQKCNDLGLSRLSCLSIKNDNCTFINNKCEQLNVDQLNQIQCIELNEDACVNVKTQFQFCKWTGQECVAMFINQDFDCPIQDDNHIFKFNGNVCQAISKPGIRCKYNAQTHLCEKTIDSDTCITAYLNLNACVSILKQACQWTNTGCNYATIIQEKTKCLDLGYANLVACSQILKSDEDGCYFDFNAQQCRLIDDQLENEIKCQGMGLNRIGCASVLTAGQLCRWNNNQCQQIKHKNDVQAIYCLQMQYVNPATCALVEAGNEVCRYEKNAKGCVNSLDTETMTCSFPGLNAYACAQIQLRSCYYDKELWKCKQITVLTASTIVKKQTEKLLLYSDCITSSPTPDVCRSITKASAKCTWLFRESRCSDQYVTYDESCLDYNSAYVGKSILINANVCASIEMEQPDYDALKGPLIDKMKGYCIFEGGNCNVFKGICGTPCCTEFIGINSHVCGRYSTGQYCYFSNELKCTELTLDVVDITIEKQVKDYYNSLQLKCSQMNKNSCHMIEWSTQQRCYFNENICVNVNFSSYPNLAIFTNDTAILNKYACLSIEAVLTQKNSSMFFGYEGKHCKLDPDIKDVTDCESTELNSNACQIKYPDIYCRWSKSELKCKSVDSNYIQNLEFCDQNLNEFACVNILKTSCFFSYKTHKCTEAPTLVECKYFGSEIGTVSILACMNIKLDGQICGYDDKKHICTEVNIDSESCDLPDGNSIACYAKTKGDCRWDDQEMLCYENDKPLNHLKCEDNVNKIICLKITIEPCEWDILKMKCLKLKSNQFQLILPNNLYNAEACVQVFGAPYKYDPDTHLCTLITPDDFYKEQKDPKDKLEPNILCDGTMTLNVDACLFTTMLQKCYFDKSQSAEKRCSTFTGIQTSCDSPYLISLQMCADVPQSCYFIKATYECKYIRMEDSIKCSDLRDQSDLYLFNKISCSSINYEFAEYGGEKQCFKSDDDKVPDEQFKQQCQIEKYCKWDQETTTCSLMSLKSLVWKEKEDPEKGLITWCEDDPINFEDDCSNIYSKAACLQLSSICAFNIQMGGCYEIEGNEKQILSCEDIIGDNCTKSKNPNAPCIVDDSKNVVFPDVAEACLNYSNSEEQICKQTAPSNCADAEKLGSVSPIVCSRVSDKCYYDKDKDSGKCSSDTKKKKCDETFSQLSCLTNGCDFSLGFCQEVFSNPSFDIESPFYLYQCQYISKLNTTSLIKRKVCVNMNFPCAFQNEQCVPAAQALCSTLNLLPVSQLTCQYCLGGSYSYDASTNSWCNNINKDGCYLMTTGKNCTWNNNQCIEQSDQDVEKLKDCSQTNLFGCPKVSNACWKSPSTKFCTMVDIYSTCKLIKEQNGNEKACIISNLQSCYWQNNGCEDYNLDSVDCTVANKFGCLNLSKVACGWSDEDQKCFLIKYQEDVTKCTEFFDSNKKLIKFNSYSCQQIIGIPCFRDRTQKCNEIGLKDKITCNASGLNQLGCYLKSTGYCQFINGQCQTIPDLSKVKCTSPINQVACFSLKQTCKFVDNECQDYDVSKFTTIAEITIVETFRYSPSVCKAYKELEGKALQLLYDAVNGCCIDGDQEKPFIQSCNTKGLNELTCLKQTKPVCQYLNEECKTLTSKMISDSKICDPTFNWKACISLTLKCKFYQNKCQTVTDSETCASLADVMASPSTCSSRSNDQQGCIYDTLTNSCKISESTTLSCIQIGLNKFGCTMNTDEEFCRYNNNTNTCISTYEPNLTCQDIINKNKCLYIKTAKQYCKFDNGCTAINPLEVIQCYTATKTNPITCTAAESVACKYDRATQMCVIVESDMDENEPLTNMISFNKLACMKYQTNNKQVIYTTSGCVEVDPEELPNLTCDSPVNQFTCSQITNPTQYCIYKDYKCQFILPKDIPIKTCADIGYVNQKEFCEQAEDVKCKFNSFTKQCEAFDEPISSCVRGINKVACIELSSCRFDQFCLEKTESCAESSDCINVKIQPCTQINDVCSLTTELDTLNCDQVVNKFGCIYISKPFQYCRFSNQKCQLEDLNEFKNEECENITNINSAYFCEQPTNIACRYDQFQNRCVESLPTDNLDCIRGLNEYTCLNYTKQSLRCKFTDFCYGPTQPMFECDNTLFDCCNKAPDLNTCLLQDILDCQWNGNKCVKYEDPITTCTLTNTSKLTCTKSTDKNCVLDFSIKQCIQILEPTSCDQLQSAQQCQMVLQLPCVWIDEQCKYHEIKTYEECADITSAFGSMRACLNIERSGQMCQFKDGQCSSYYHDTDQCLDNINKVACISQATIKCFWKVETVEIKKLKTSQPISIEFGTCVPFIDHILTLCNENLSYLSCLSITTLKQYCKWFNGKCISLSETNSIVTPQTHSLVNINACALVNTEPVYYDSKQQLCLKVQPTHSIACLPPTPGLNMKACLTITKQTCKWNFDKQQCEFSKSKINKHL</sequence>
<keyword evidence="5" id="KW-1185">Reference proteome</keyword>
<dbReference type="GO" id="GO:0048015">
    <property type="term" value="P:phosphatidylinositol-mediated signaling"/>
    <property type="evidence" value="ECO:0007669"/>
    <property type="project" value="TreeGrafter"/>
</dbReference>
<keyword evidence="2" id="KW-0418">Kinase</keyword>
<gene>
    <name evidence="4" type="ORF">PSON_ATCC_30995.1.T0180233</name>
</gene>
<dbReference type="EMBL" id="CAJJDN010000018">
    <property type="protein sequence ID" value="CAD8063920.1"/>
    <property type="molecule type" value="Genomic_DNA"/>
</dbReference>
<feature type="domain" description="PI3K/PI4K catalytic" evidence="3">
    <location>
        <begin position="422"/>
        <end position="682"/>
    </location>
</feature>
<accession>A0A8S1L715</accession>
<proteinExistence type="predicted"/>
<comment type="caution">
    <text evidence="4">The sequence shown here is derived from an EMBL/GenBank/DDBJ whole genome shotgun (WGS) entry which is preliminary data.</text>
</comment>
<dbReference type="PROSITE" id="PS00915">
    <property type="entry name" value="PI3_4_KINASE_1"/>
    <property type="match status" value="1"/>
</dbReference>
<dbReference type="InterPro" id="IPR015433">
    <property type="entry name" value="PI3/4_kinase"/>
</dbReference>
<protein>
    <recommendedName>
        <fullName evidence="3">PI3K/PI4K catalytic domain-containing protein</fullName>
    </recommendedName>
</protein>
<dbReference type="OrthoDB" id="10264149at2759"/>
<dbReference type="InterPro" id="IPR000403">
    <property type="entry name" value="PI3/4_kinase_cat_dom"/>
</dbReference>
<evidence type="ECO:0000313" key="5">
    <source>
        <dbReference type="Proteomes" id="UP000692954"/>
    </source>
</evidence>